<dbReference type="KEGG" id="swo:Swol_2492"/>
<evidence type="ECO:0000313" key="1">
    <source>
        <dbReference type="EMBL" id="ABI69781.1"/>
    </source>
</evidence>
<organism evidence="1 2">
    <name type="scientific">Syntrophomonas wolfei subsp. wolfei (strain DSM 2245B / Goettingen)</name>
    <dbReference type="NCBI Taxonomy" id="335541"/>
    <lineage>
        <taxon>Bacteria</taxon>
        <taxon>Bacillati</taxon>
        <taxon>Bacillota</taxon>
        <taxon>Clostridia</taxon>
        <taxon>Eubacteriales</taxon>
        <taxon>Syntrophomonadaceae</taxon>
        <taxon>Syntrophomonas</taxon>
    </lineage>
</organism>
<proteinExistence type="predicted"/>
<dbReference type="eggNOG" id="COG2865">
    <property type="taxonomic scope" value="Bacteria"/>
</dbReference>
<evidence type="ECO:0000313" key="2">
    <source>
        <dbReference type="Proteomes" id="UP000001968"/>
    </source>
</evidence>
<dbReference type="STRING" id="335541.Swol_2492"/>
<dbReference type="Proteomes" id="UP000001968">
    <property type="component" value="Chromosome"/>
</dbReference>
<dbReference type="EMBL" id="CP000448">
    <property type="protein sequence ID" value="ABI69781.1"/>
    <property type="molecule type" value="Genomic_DNA"/>
</dbReference>
<sequence>MLNLCVKYLFSHQSFAEMSKEDRIRACYLHACLKRVNREYVTNASLRERFNIETKNSSMISRLLKQTMERGLIKLADETASDKHKKYLPFWA</sequence>
<name>Q0AU23_SYNWW</name>
<dbReference type="AlphaFoldDB" id="Q0AU23"/>
<protein>
    <submittedName>
        <fullName evidence="1">Putative transcriptional regulator</fullName>
    </submittedName>
</protein>
<reference evidence="2" key="1">
    <citation type="journal article" date="2010" name="Environ. Microbiol.">
        <title>The genome of Syntrophomonas wolfei: new insights into syntrophic metabolism and biohydrogen production.</title>
        <authorList>
            <person name="Sieber J.R."/>
            <person name="Sims D.R."/>
            <person name="Han C."/>
            <person name="Kim E."/>
            <person name="Lykidis A."/>
            <person name="Lapidus A.L."/>
            <person name="McDonnald E."/>
            <person name="Rohlin L."/>
            <person name="Culley D.E."/>
            <person name="Gunsalus R."/>
            <person name="McInerney M.J."/>
        </authorList>
    </citation>
    <scope>NUCLEOTIDE SEQUENCE [LARGE SCALE GENOMIC DNA]</scope>
    <source>
        <strain evidence="2">DSM 2245B / Goettingen</strain>
    </source>
</reference>
<gene>
    <name evidence="1" type="ordered locus">Swol_2492</name>
</gene>
<keyword evidence="2" id="KW-1185">Reference proteome</keyword>
<accession>Q0AU23</accession>
<dbReference type="HOGENOM" id="CLU_2412164_0_0_9"/>